<keyword evidence="1" id="KW-1133">Transmembrane helix</keyword>
<proteinExistence type="predicted"/>
<evidence type="ECO:0000313" key="3">
    <source>
        <dbReference type="Proteomes" id="UP000275076"/>
    </source>
</evidence>
<dbReference type="Proteomes" id="UP000275076">
    <property type="component" value="Unassembled WGS sequence"/>
</dbReference>
<dbReference type="AlphaFoldDB" id="A0A428MRQ7"/>
<protein>
    <submittedName>
        <fullName evidence="2">Uncharacterized protein</fullName>
    </submittedName>
</protein>
<feature type="transmembrane region" description="Helical" evidence="1">
    <location>
        <begin position="31"/>
        <end position="53"/>
    </location>
</feature>
<keyword evidence="1" id="KW-0812">Transmembrane</keyword>
<dbReference type="InterPro" id="IPR035406">
    <property type="entry name" value="DUF5412"/>
</dbReference>
<evidence type="ECO:0000313" key="2">
    <source>
        <dbReference type="EMBL" id="RSL28783.1"/>
    </source>
</evidence>
<feature type="transmembrane region" description="Helical" evidence="1">
    <location>
        <begin position="7"/>
        <end position="25"/>
    </location>
</feature>
<dbReference type="OrthoDB" id="2665924at2"/>
<evidence type="ECO:0000256" key="1">
    <source>
        <dbReference type="SAM" id="Phobius"/>
    </source>
</evidence>
<feature type="transmembrane region" description="Helical" evidence="1">
    <location>
        <begin position="65"/>
        <end position="88"/>
    </location>
</feature>
<comment type="caution">
    <text evidence="2">The sequence shown here is derived from an EMBL/GenBank/DDBJ whole genome shotgun (WGS) entry which is preliminary data.</text>
</comment>
<keyword evidence="3" id="KW-1185">Reference proteome</keyword>
<organism evidence="2 3">
    <name type="scientific">Salibacterium salarium</name>
    <dbReference type="NCBI Taxonomy" id="284579"/>
    <lineage>
        <taxon>Bacteria</taxon>
        <taxon>Bacillati</taxon>
        <taxon>Bacillota</taxon>
        <taxon>Bacilli</taxon>
        <taxon>Bacillales</taxon>
        <taxon>Bacillaceae</taxon>
    </lineage>
</organism>
<dbReference type="EMBL" id="RBVX01000159">
    <property type="protein sequence ID" value="RSL28783.1"/>
    <property type="molecule type" value="Genomic_DNA"/>
</dbReference>
<keyword evidence="1" id="KW-0472">Membrane</keyword>
<dbReference type="Pfam" id="PF17428">
    <property type="entry name" value="DUF5412"/>
    <property type="match status" value="1"/>
</dbReference>
<name>A0A428MRQ7_9BACI</name>
<gene>
    <name evidence="2" type="ORF">D7Z54_34660</name>
</gene>
<sequence length="167" mass="19357">MYNKLSFYLAIICLSICLYSIYSIMNNTWRISPPVYILLCLAVLITILGAIGFKEKNKPARFRSWFTVILSSSLTILLFILLSFSTFFSVEKEFIKEIHSPDKNYKIDFYQTDAGAAGSFGIIGELNGPLWFKKRIYFQDDTKTVEIEWENNHIIIINDDRLNLKTT</sequence>
<accession>A0A428MRQ7</accession>
<dbReference type="RefSeq" id="WP_125563682.1">
    <property type="nucleotide sequence ID" value="NZ_JAUSUM010000003.1"/>
</dbReference>
<reference evidence="2 3" key="1">
    <citation type="submission" date="2018-10" db="EMBL/GenBank/DDBJ databases">
        <title>Draft genome sequence of Bacillus salarius IM0101, isolated from a hypersaline soil in Inner Mongolia, China.</title>
        <authorList>
            <person name="Yamprayoonswat W."/>
            <person name="Boonvisut S."/>
            <person name="Jumpathong W."/>
            <person name="Sittihan S."/>
            <person name="Ruangsuj P."/>
            <person name="Wanthongcharoen S."/>
            <person name="Thongpramul N."/>
            <person name="Pimmason S."/>
            <person name="Yu B."/>
            <person name="Yasawong M."/>
        </authorList>
    </citation>
    <scope>NUCLEOTIDE SEQUENCE [LARGE SCALE GENOMIC DNA]</scope>
    <source>
        <strain evidence="2 3">IM0101</strain>
    </source>
</reference>